<name>A0A1A3NN69_MYCAS</name>
<protein>
    <recommendedName>
        <fullName evidence="4">DUF732 domain-containing protein</fullName>
    </recommendedName>
</protein>
<dbReference type="EMBL" id="LZLR01000093">
    <property type="protein sequence ID" value="OBK22524.1"/>
    <property type="molecule type" value="Genomic_DNA"/>
</dbReference>
<organism evidence="2 3">
    <name type="scientific">Mycobacterium asiaticum</name>
    <dbReference type="NCBI Taxonomy" id="1790"/>
    <lineage>
        <taxon>Bacteria</taxon>
        <taxon>Bacillati</taxon>
        <taxon>Actinomycetota</taxon>
        <taxon>Actinomycetes</taxon>
        <taxon>Mycobacteriales</taxon>
        <taxon>Mycobacteriaceae</taxon>
        <taxon>Mycobacterium</taxon>
    </lineage>
</organism>
<evidence type="ECO:0008006" key="4">
    <source>
        <dbReference type="Google" id="ProtNLM"/>
    </source>
</evidence>
<keyword evidence="1" id="KW-0732">Signal</keyword>
<feature type="chain" id="PRO_5008327164" description="DUF732 domain-containing protein" evidence="1">
    <location>
        <begin position="27"/>
        <end position="111"/>
    </location>
</feature>
<sequence>MIAVRRWLLLVLFGAMIAAATAPAHADPVAPQVRNYANAVAPAVCSTLDDYPTLPGVAGVIAGIQDDSGFTTDQSVQVLVLSVESRCVRHWPLLQRFADTYAPRPQRGLYA</sequence>
<dbReference type="RefSeq" id="WP_065035524.1">
    <property type="nucleotide sequence ID" value="NZ_LZLR01000093.1"/>
</dbReference>
<evidence type="ECO:0000256" key="1">
    <source>
        <dbReference type="SAM" id="SignalP"/>
    </source>
</evidence>
<dbReference type="OrthoDB" id="4750985at2"/>
<reference evidence="2 3" key="1">
    <citation type="submission" date="2016-06" db="EMBL/GenBank/DDBJ databases">
        <authorList>
            <person name="Kjaerup R.B."/>
            <person name="Dalgaard T.S."/>
            <person name="Juul-Madsen H.R."/>
        </authorList>
    </citation>
    <scope>NUCLEOTIDE SEQUENCE [LARGE SCALE GENOMIC DNA]</scope>
    <source>
        <strain evidence="2 3">1245335.1</strain>
    </source>
</reference>
<comment type="caution">
    <text evidence="2">The sequence shown here is derived from an EMBL/GenBank/DDBJ whole genome shotgun (WGS) entry which is preliminary data.</text>
</comment>
<feature type="signal peptide" evidence="1">
    <location>
        <begin position="1"/>
        <end position="26"/>
    </location>
</feature>
<dbReference type="Proteomes" id="UP000093819">
    <property type="component" value="Unassembled WGS sequence"/>
</dbReference>
<accession>A0A1A3NN69</accession>
<gene>
    <name evidence="2" type="ORF">A5635_21650</name>
</gene>
<dbReference type="AlphaFoldDB" id="A0A1A3NN69"/>
<evidence type="ECO:0000313" key="2">
    <source>
        <dbReference type="EMBL" id="OBK22524.1"/>
    </source>
</evidence>
<evidence type="ECO:0000313" key="3">
    <source>
        <dbReference type="Proteomes" id="UP000093819"/>
    </source>
</evidence>
<proteinExistence type="predicted"/>